<accession>A0A1Z5JP24</accession>
<dbReference type="Proteomes" id="UP000198406">
    <property type="component" value="Unassembled WGS sequence"/>
</dbReference>
<keyword evidence="2" id="KW-1185">Reference proteome</keyword>
<comment type="caution">
    <text evidence="1">The sequence shown here is derived from an EMBL/GenBank/DDBJ whole genome shotgun (WGS) entry which is preliminary data.</text>
</comment>
<dbReference type="AlphaFoldDB" id="A0A1Z5JP24"/>
<sequence>MGDSLTRYQYLDLVYFLSHNGTWPSPDDTPNMVLENTHKNGWVQFFNFTNAALRPYEQCDCFRLHSAIKAVENRYFYDPERNNSVTYLQKFGMYPFKSSWHVTDVYKEHELVQLPLALSFVHKDLDWADAIRDFVCHMSPKPSVFIFNAGIWADHDLVNVQMQERIVEALQECQIVSMYKTTTKMSDQLNQTWDEYEQQLCNLTDYCMDLRWTAIIPEEHFWDTKHFREPIYSMMNIQLLSLLTSSNLIESFETVS</sequence>
<proteinExistence type="predicted"/>
<evidence type="ECO:0000313" key="2">
    <source>
        <dbReference type="Proteomes" id="UP000198406"/>
    </source>
</evidence>
<dbReference type="EMBL" id="BDSP01000092">
    <property type="protein sequence ID" value="GAX15508.1"/>
    <property type="molecule type" value="Genomic_DNA"/>
</dbReference>
<gene>
    <name evidence="1" type="ORF">FisN_8Lh194</name>
</gene>
<organism evidence="1 2">
    <name type="scientific">Fistulifera solaris</name>
    <name type="common">Oleaginous diatom</name>
    <dbReference type="NCBI Taxonomy" id="1519565"/>
    <lineage>
        <taxon>Eukaryota</taxon>
        <taxon>Sar</taxon>
        <taxon>Stramenopiles</taxon>
        <taxon>Ochrophyta</taxon>
        <taxon>Bacillariophyta</taxon>
        <taxon>Bacillariophyceae</taxon>
        <taxon>Bacillariophycidae</taxon>
        <taxon>Naviculales</taxon>
        <taxon>Naviculaceae</taxon>
        <taxon>Fistulifera</taxon>
    </lineage>
</organism>
<dbReference type="InParanoid" id="A0A1Z5JP24"/>
<dbReference type="OrthoDB" id="189357at2759"/>
<evidence type="ECO:0000313" key="1">
    <source>
        <dbReference type="EMBL" id="GAX15508.1"/>
    </source>
</evidence>
<reference evidence="1 2" key="1">
    <citation type="journal article" date="2015" name="Plant Cell">
        <title>Oil accumulation by the oleaginous diatom Fistulifera solaris as revealed by the genome and transcriptome.</title>
        <authorList>
            <person name="Tanaka T."/>
            <person name="Maeda Y."/>
            <person name="Veluchamy A."/>
            <person name="Tanaka M."/>
            <person name="Abida H."/>
            <person name="Marechal E."/>
            <person name="Bowler C."/>
            <person name="Muto M."/>
            <person name="Sunaga Y."/>
            <person name="Tanaka M."/>
            <person name="Yoshino T."/>
            <person name="Taniguchi T."/>
            <person name="Fukuda Y."/>
            <person name="Nemoto M."/>
            <person name="Matsumoto M."/>
            <person name="Wong P.S."/>
            <person name="Aburatani S."/>
            <person name="Fujibuchi W."/>
        </authorList>
    </citation>
    <scope>NUCLEOTIDE SEQUENCE [LARGE SCALE GENOMIC DNA]</scope>
    <source>
        <strain evidence="1 2">JPCC DA0580</strain>
    </source>
</reference>
<protein>
    <submittedName>
        <fullName evidence="1">Uncharacterized protein</fullName>
    </submittedName>
</protein>
<name>A0A1Z5JP24_FISSO</name>